<keyword evidence="3" id="KW-1185">Reference proteome</keyword>
<gene>
    <name evidence="2" type="ORF">MHBO_000518</name>
</gene>
<keyword evidence="1" id="KW-0812">Transmembrane</keyword>
<evidence type="ECO:0008006" key="4">
    <source>
        <dbReference type="Google" id="ProtNLM"/>
    </source>
</evidence>
<organism evidence="2 3">
    <name type="scientific">Bonamia ostreae</name>
    <dbReference type="NCBI Taxonomy" id="126728"/>
    <lineage>
        <taxon>Eukaryota</taxon>
        <taxon>Sar</taxon>
        <taxon>Rhizaria</taxon>
        <taxon>Endomyxa</taxon>
        <taxon>Ascetosporea</taxon>
        <taxon>Haplosporida</taxon>
        <taxon>Bonamia</taxon>
    </lineage>
</organism>
<evidence type="ECO:0000256" key="1">
    <source>
        <dbReference type="SAM" id="Phobius"/>
    </source>
</evidence>
<proteinExistence type="predicted"/>
<accession>A0ABV2AFX1</accession>
<keyword evidence="1" id="KW-0472">Membrane</keyword>
<name>A0ABV2AFX1_9EUKA</name>
<protein>
    <recommendedName>
        <fullName evidence="4">Phlebovirus glycoprotein G2 fusion domain-containing protein</fullName>
    </recommendedName>
</protein>
<evidence type="ECO:0000313" key="3">
    <source>
        <dbReference type="Proteomes" id="UP001439008"/>
    </source>
</evidence>
<dbReference type="Proteomes" id="UP001439008">
    <property type="component" value="Unassembled WGS sequence"/>
</dbReference>
<evidence type="ECO:0000313" key="2">
    <source>
        <dbReference type="EMBL" id="MES1918566.1"/>
    </source>
</evidence>
<comment type="caution">
    <text evidence="2">The sequence shown here is derived from an EMBL/GenBank/DDBJ whole genome shotgun (WGS) entry which is preliminary data.</text>
</comment>
<dbReference type="EMBL" id="JBDODL010000085">
    <property type="protein sequence ID" value="MES1918566.1"/>
    <property type="molecule type" value="Genomic_DNA"/>
</dbReference>
<keyword evidence="1" id="KW-1133">Transmembrane helix</keyword>
<sequence length="179" mass="20942">MPILFVPSNTLTVSNRQNAPKWLKRSLHINKNSKIEAFLDLFRCAKRMCEPLKLKEEATTECLCYRKADRSVIKNGKVCEEWAVRPEKILENETECNMEPITVTMYTQFDYERYLMLISETLLPFVDSGIKVARNAVIYFFCSIAAYFIFSFSKKAVIEKLIQLNAIRCNWIFVRPSFN</sequence>
<feature type="transmembrane region" description="Helical" evidence="1">
    <location>
        <begin position="136"/>
        <end position="153"/>
    </location>
</feature>
<reference evidence="2 3" key="1">
    <citation type="journal article" date="2024" name="BMC Biol.">
        <title>Comparative genomics of Ascetosporea gives new insight into the evolutionary basis for animal parasitism in Rhizaria.</title>
        <authorList>
            <person name="Hiltunen Thoren M."/>
            <person name="Onut-Brannstrom I."/>
            <person name="Alfjorden A."/>
            <person name="Peckova H."/>
            <person name="Swords F."/>
            <person name="Hooper C."/>
            <person name="Holzer A.S."/>
            <person name="Bass D."/>
            <person name="Burki F."/>
        </authorList>
    </citation>
    <scope>NUCLEOTIDE SEQUENCE [LARGE SCALE GENOMIC DNA]</scope>
    <source>
        <strain evidence="2">20-A016</strain>
    </source>
</reference>